<evidence type="ECO:0000313" key="2">
    <source>
        <dbReference type="Proteomes" id="UP000605846"/>
    </source>
</evidence>
<dbReference type="Proteomes" id="UP000605846">
    <property type="component" value="Unassembled WGS sequence"/>
</dbReference>
<sequence length="271" mass="31299">MQPFKNARNQAKNIISYFLSFIGLDHFVYNTITTVQHNDDYTSACSFLTSSTLIVNYDIKNNVVWDHPWTLQSWINDLSKMALCQIVTTAALQYPTVANLVLQTYHASWDSPSEVIRELRSLQEQSHIIAHSFDHLRPSEQFSRAAEIAEEMQRVVPTSVKVLKPISSLAVLFGFMIIAQQGLCTPPEIRRHLFYQAKFGRTIVLEISSALKDYRHTNLSPTEQSSIQAMLGRDNWIDELADLCTRLSQYDRAWEFRREYEDVVCIAKRYI</sequence>
<gene>
    <name evidence="1" type="ORF">EC973_001040</name>
</gene>
<accession>A0A8H7BUX4</accession>
<protein>
    <submittedName>
        <fullName evidence="1">Uncharacterized protein</fullName>
    </submittedName>
</protein>
<name>A0A8H7BUX4_9FUNG</name>
<dbReference type="EMBL" id="JABAYA010000012">
    <property type="protein sequence ID" value="KAF7730994.1"/>
    <property type="molecule type" value="Genomic_DNA"/>
</dbReference>
<organism evidence="1 2">
    <name type="scientific">Apophysomyces ossiformis</name>
    <dbReference type="NCBI Taxonomy" id="679940"/>
    <lineage>
        <taxon>Eukaryota</taxon>
        <taxon>Fungi</taxon>
        <taxon>Fungi incertae sedis</taxon>
        <taxon>Mucoromycota</taxon>
        <taxon>Mucoromycotina</taxon>
        <taxon>Mucoromycetes</taxon>
        <taxon>Mucorales</taxon>
        <taxon>Mucorineae</taxon>
        <taxon>Mucoraceae</taxon>
        <taxon>Apophysomyces</taxon>
    </lineage>
</organism>
<evidence type="ECO:0000313" key="1">
    <source>
        <dbReference type="EMBL" id="KAF7730994.1"/>
    </source>
</evidence>
<dbReference type="OrthoDB" id="2275837at2759"/>
<comment type="caution">
    <text evidence="1">The sequence shown here is derived from an EMBL/GenBank/DDBJ whole genome shotgun (WGS) entry which is preliminary data.</text>
</comment>
<dbReference type="AlphaFoldDB" id="A0A8H7BUX4"/>
<reference evidence="1" key="1">
    <citation type="submission" date="2020-01" db="EMBL/GenBank/DDBJ databases">
        <title>Genome Sequencing of Three Apophysomyces-Like Fungal Strains Confirms a Novel Fungal Genus in the Mucoromycota with divergent Burkholderia-like Endosymbiotic Bacteria.</title>
        <authorList>
            <person name="Stajich J.E."/>
            <person name="Macias A.M."/>
            <person name="Carter-House D."/>
            <person name="Lovett B."/>
            <person name="Kasson L.R."/>
            <person name="Berry K."/>
            <person name="Grigoriev I."/>
            <person name="Chang Y."/>
            <person name="Spatafora J."/>
            <person name="Kasson M.T."/>
        </authorList>
    </citation>
    <scope>NUCLEOTIDE SEQUENCE</scope>
    <source>
        <strain evidence="1">NRRL A-21654</strain>
    </source>
</reference>
<keyword evidence="2" id="KW-1185">Reference proteome</keyword>
<proteinExistence type="predicted"/>